<dbReference type="PANTHER" id="PTHR43664">
    <property type="entry name" value="MONOAMINE OXIDASE-RELATED"/>
    <property type="match status" value="1"/>
</dbReference>
<dbReference type="EMBL" id="BMGG01000003">
    <property type="protein sequence ID" value="GGC59471.1"/>
    <property type="molecule type" value="Genomic_DNA"/>
</dbReference>
<protein>
    <recommendedName>
        <fullName evidence="3">Dehydratase</fullName>
    </recommendedName>
</protein>
<dbReference type="CDD" id="cd03451">
    <property type="entry name" value="FkbR2"/>
    <property type="match status" value="1"/>
</dbReference>
<evidence type="ECO:0008006" key="3">
    <source>
        <dbReference type="Google" id="ProtNLM"/>
    </source>
</evidence>
<dbReference type="PANTHER" id="PTHR43664:SF1">
    <property type="entry name" value="BETA-METHYLMALYL-COA DEHYDRATASE"/>
    <property type="match status" value="1"/>
</dbReference>
<dbReference type="AlphaFoldDB" id="A0A916U3R5"/>
<dbReference type="InterPro" id="IPR052342">
    <property type="entry name" value="MCH/BMMD"/>
</dbReference>
<organism evidence="1 2">
    <name type="scientific">Chelatococcus reniformis</name>
    <dbReference type="NCBI Taxonomy" id="1494448"/>
    <lineage>
        <taxon>Bacteria</taxon>
        <taxon>Pseudomonadati</taxon>
        <taxon>Pseudomonadota</taxon>
        <taxon>Alphaproteobacteria</taxon>
        <taxon>Hyphomicrobiales</taxon>
        <taxon>Chelatococcaceae</taxon>
        <taxon>Chelatococcus</taxon>
    </lineage>
</organism>
<reference evidence="1" key="2">
    <citation type="submission" date="2020-09" db="EMBL/GenBank/DDBJ databases">
        <authorList>
            <person name="Sun Q."/>
            <person name="Zhou Y."/>
        </authorList>
    </citation>
    <scope>NUCLEOTIDE SEQUENCE</scope>
    <source>
        <strain evidence="1">CGMCC 1.12919</strain>
    </source>
</reference>
<dbReference type="InterPro" id="IPR048274">
    <property type="entry name" value="MC_hydratase"/>
</dbReference>
<dbReference type="Gene3D" id="3.10.129.10">
    <property type="entry name" value="Hotdog Thioesterase"/>
    <property type="match status" value="1"/>
</dbReference>
<accession>A0A916U3R5</accession>
<evidence type="ECO:0000313" key="2">
    <source>
        <dbReference type="Proteomes" id="UP000637002"/>
    </source>
</evidence>
<evidence type="ECO:0000313" key="1">
    <source>
        <dbReference type="EMBL" id="GGC59471.1"/>
    </source>
</evidence>
<sequence length="131" mass="14419">MESDTVLFTTLTLSFNPIYSNRAFAKAHGHPDIVVNPLFVFNTVLGLSVEDCSEIGGPFVGVGKLTYHEPVYPGDTITSRSTTVACRLSQSNPSSGIVTWHTEGLNQDGRRVIDFERSNLVRRRHPEGRSA</sequence>
<dbReference type="Proteomes" id="UP000637002">
    <property type="component" value="Unassembled WGS sequence"/>
</dbReference>
<dbReference type="InterPro" id="IPR029069">
    <property type="entry name" value="HotDog_dom_sf"/>
</dbReference>
<proteinExistence type="predicted"/>
<dbReference type="SUPFAM" id="SSF54637">
    <property type="entry name" value="Thioesterase/thiol ester dehydrase-isomerase"/>
    <property type="match status" value="1"/>
</dbReference>
<dbReference type="GO" id="GO:0016829">
    <property type="term" value="F:lyase activity"/>
    <property type="evidence" value="ECO:0007669"/>
    <property type="project" value="InterPro"/>
</dbReference>
<reference evidence="1" key="1">
    <citation type="journal article" date="2014" name="Int. J. Syst. Evol. Microbiol.">
        <title>Complete genome sequence of Corynebacterium casei LMG S-19264T (=DSM 44701T), isolated from a smear-ripened cheese.</title>
        <authorList>
            <consortium name="US DOE Joint Genome Institute (JGI-PGF)"/>
            <person name="Walter F."/>
            <person name="Albersmeier A."/>
            <person name="Kalinowski J."/>
            <person name="Ruckert C."/>
        </authorList>
    </citation>
    <scope>NUCLEOTIDE SEQUENCE</scope>
    <source>
        <strain evidence="1">CGMCC 1.12919</strain>
    </source>
</reference>
<comment type="caution">
    <text evidence="1">The sequence shown here is derived from an EMBL/GenBank/DDBJ whole genome shotgun (WGS) entry which is preliminary data.</text>
</comment>
<gene>
    <name evidence="1" type="ORF">GCM10010994_17770</name>
</gene>
<dbReference type="Pfam" id="PF19315">
    <property type="entry name" value="MC_hydratase"/>
    <property type="match status" value="1"/>
</dbReference>
<keyword evidence="2" id="KW-1185">Reference proteome</keyword>
<name>A0A916U3R5_9HYPH</name>